<name>A0A6J7QLG1_9ZZZZ</name>
<accession>A0A6J7QLG1</accession>
<protein>
    <submittedName>
        <fullName evidence="1">Unannotated protein</fullName>
    </submittedName>
</protein>
<evidence type="ECO:0000313" key="1">
    <source>
        <dbReference type="EMBL" id="CAB5018590.1"/>
    </source>
</evidence>
<sequence>MGSNGASFQRAVVEEYTSLELSPKSLENENVAVCLARTVTIPELCEALEGVVLMPAIWQKSSVGAVVFAFR</sequence>
<organism evidence="1">
    <name type="scientific">freshwater metagenome</name>
    <dbReference type="NCBI Taxonomy" id="449393"/>
    <lineage>
        <taxon>unclassified sequences</taxon>
        <taxon>metagenomes</taxon>
        <taxon>ecological metagenomes</taxon>
    </lineage>
</organism>
<dbReference type="EMBL" id="CAFBPF010000146">
    <property type="protein sequence ID" value="CAB5018590.1"/>
    <property type="molecule type" value="Genomic_DNA"/>
</dbReference>
<reference evidence="1" key="1">
    <citation type="submission" date="2020-05" db="EMBL/GenBank/DDBJ databases">
        <authorList>
            <person name="Chiriac C."/>
            <person name="Salcher M."/>
            <person name="Ghai R."/>
            <person name="Kavagutti S V."/>
        </authorList>
    </citation>
    <scope>NUCLEOTIDE SEQUENCE</scope>
</reference>
<proteinExistence type="predicted"/>
<gene>
    <name evidence="1" type="ORF">UFOPK4071_01100</name>
</gene>
<dbReference type="AlphaFoldDB" id="A0A6J7QLG1"/>